<organism evidence="14 15">
    <name type="scientific">Geotalea daltonii (strain DSM 22248 / JCM 15807 / FRC-32)</name>
    <name type="common">Geobacter daltonii</name>
    <dbReference type="NCBI Taxonomy" id="316067"/>
    <lineage>
        <taxon>Bacteria</taxon>
        <taxon>Pseudomonadati</taxon>
        <taxon>Thermodesulfobacteriota</taxon>
        <taxon>Desulfuromonadia</taxon>
        <taxon>Geobacterales</taxon>
        <taxon>Geobacteraceae</taxon>
        <taxon>Geotalea</taxon>
    </lineage>
</organism>
<comment type="catalytic activity">
    <reaction evidence="7 9">
        <text>D-threo-isocitrate + NADP(+) = 2-oxoglutarate + CO2 + NADPH</text>
        <dbReference type="Rhea" id="RHEA:19629"/>
        <dbReference type="ChEBI" id="CHEBI:15562"/>
        <dbReference type="ChEBI" id="CHEBI:16526"/>
        <dbReference type="ChEBI" id="CHEBI:16810"/>
        <dbReference type="ChEBI" id="CHEBI:57783"/>
        <dbReference type="ChEBI" id="CHEBI:58349"/>
        <dbReference type="EC" id="1.1.1.42"/>
    </reaction>
</comment>
<proteinExistence type="inferred from homology"/>
<dbReference type="eggNOG" id="COG2838">
    <property type="taxonomic scope" value="Bacteria"/>
</dbReference>
<evidence type="ECO:0000256" key="7">
    <source>
        <dbReference type="ARBA" id="ARBA00023554"/>
    </source>
</evidence>
<keyword evidence="5 9" id="KW-0521">NADP</keyword>
<reference evidence="14 15" key="1">
    <citation type="submission" date="2009-01" db="EMBL/GenBank/DDBJ databases">
        <title>Complete sequence of Geobacter sp. FRC-32.</title>
        <authorList>
            <consortium name="US DOE Joint Genome Institute"/>
            <person name="Lucas S."/>
            <person name="Copeland A."/>
            <person name="Lapidus A."/>
            <person name="Glavina del Rio T."/>
            <person name="Dalin E."/>
            <person name="Tice H."/>
            <person name="Bruce D."/>
            <person name="Goodwin L."/>
            <person name="Pitluck S."/>
            <person name="Saunders E."/>
            <person name="Brettin T."/>
            <person name="Detter J.C."/>
            <person name="Han C."/>
            <person name="Larimer F."/>
            <person name="Land M."/>
            <person name="Hauser L."/>
            <person name="Kyrpides N."/>
            <person name="Ovchinnikova G."/>
            <person name="Kostka J."/>
            <person name="Richardson P."/>
        </authorList>
    </citation>
    <scope>NUCLEOTIDE SEQUENCE [LARGE SCALE GENOMIC DNA]</scope>
    <source>
        <strain evidence="15">DSM 22248 / JCM 15807 / FRC-32</strain>
    </source>
</reference>
<feature type="binding site" evidence="12">
    <location>
        <position position="550"/>
    </location>
    <ligand>
        <name>Mg(2+)</name>
        <dbReference type="ChEBI" id="CHEBI:18420"/>
    </ligand>
</feature>
<dbReference type="AlphaFoldDB" id="B9M1D1"/>
<feature type="binding site" evidence="11">
    <location>
        <position position="147"/>
    </location>
    <ligand>
        <name>D-threo-isocitrate</name>
        <dbReference type="ChEBI" id="CHEBI:15562"/>
    </ligand>
</feature>
<sequence>MTTETAKIIWSKIDEAPALATYSLLPIVNAFTKAAGVVVETRDISVAGRIIANFPDYLTESQRMPDYLAELGELTQKPEANIIKLPNVSASIPQLKAAIKELQEQGYKLPDYPEEPKNDAEKELHARYAKCLGSAVNPVLREGNSDRRSARAVKEYAKKHPHKMGAWTPESKTHVSHMDCCDFFHNEKSITLEKAGNVKIELVDKAGKVTVLKEKLSLQAGEVFDGTFMSVRALRKFIEEQIEDAKAKGILFSVHLKATMMKISDPIMFGHFVSVYFKDVFEKHAATFKDLGVNPDLGLGDLYLKLQKLPDAKRAEIEADIKAVYAKRPPLAMVDSDKGITNLHASNDIIIDASMPVVIRDSGGMWGPDGKLHDVKCVIPDTSYSEWYQVCIDFCKKNGQFDPTTMGSVSNVGLMAQKAEEYGSHDKTFKVSANGTVRVVDESGAVLMQHDVEEGDIWRGCQAKDLPIQDWVKLAVRRARATGAPAVFWLDKNRAHDAQMIEKVNKYLKNNDTNGLDIRIMGPVDAMLFTCQRAKEGKDTITVTGNALRDYLTDLFPILELGTSAKMLSIVPLLAGGGLFETGAGGSAPKHVQQFIQEGYLRWDSLGEFLALAVSLEHLAATFKNEKAQLLADTLDQANTKFLENNKNPARKVGQIDNRGSHFYLAMYWAEALAEQTKDKDLATRFAKVAQQLKDNEVKINEELIGAQGKPQNIGGYYMPDPVKTEKAMRPSATLNAIVDSIA</sequence>
<dbReference type="EMBL" id="CP001390">
    <property type="protein sequence ID" value="ACM21013.1"/>
    <property type="molecule type" value="Genomic_DNA"/>
</dbReference>
<dbReference type="Pfam" id="PF03971">
    <property type="entry name" value="IDH"/>
    <property type="match status" value="1"/>
</dbReference>
<dbReference type="GO" id="GO:0006097">
    <property type="term" value="P:glyoxylate cycle"/>
    <property type="evidence" value="ECO:0007669"/>
    <property type="project" value="UniProtKB-KW"/>
</dbReference>
<evidence type="ECO:0000256" key="11">
    <source>
        <dbReference type="PIRSR" id="PIRSR009407-2"/>
    </source>
</evidence>
<evidence type="ECO:0000256" key="8">
    <source>
        <dbReference type="ARBA" id="ARBA00046318"/>
    </source>
</evidence>
<feature type="binding site" evidence="13">
    <location>
        <position position="137"/>
    </location>
    <ligand>
        <name>NADP(+)</name>
        <dbReference type="ChEBI" id="CHEBI:58349"/>
    </ligand>
</feature>
<evidence type="ECO:0000256" key="2">
    <source>
        <dbReference type="ARBA" id="ARBA00022532"/>
    </source>
</evidence>
<evidence type="ECO:0000313" key="14">
    <source>
        <dbReference type="EMBL" id="ACM21013.1"/>
    </source>
</evidence>
<dbReference type="NCBIfam" id="TIGR00178">
    <property type="entry name" value="monomer_idh"/>
    <property type="match status" value="1"/>
</dbReference>
<dbReference type="GO" id="GO:0004450">
    <property type="term" value="F:isocitrate dehydrogenase (NADP+) activity"/>
    <property type="evidence" value="ECO:0007669"/>
    <property type="project" value="UniProtKB-EC"/>
</dbReference>
<feature type="binding site" evidence="12">
    <location>
        <position position="554"/>
    </location>
    <ligand>
        <name>Mg(2+)</name>
        <dbReference type="ChEBI" id="CHEBI:18420"/>
    </ligand>
</feature>
<dbReference type="PIRSF" id="PIRSF009407">
    <property type="entry name" value="IDH_monmr"/>
    <property type="match status" value="1"/>
</dbReference>
<protein>
    <recommendedName>
        <fullName evidence="9">Isocitrate dehydrogenase [NADP]</fullName>
        <ecNumber evidence="9">1.1.1.42</ecNumber>
    </recommendedName>
    <alternativeName>
        <fullName evidence="9">Oxalosuccinate decarboxylase</fullName>
    </alternativeName>
</protein>
<dbReference type="STRING" id="316067.Geob_2663"/>
<dbReference type="RefSeq" id="WP_012647742.1">
    <property type="nucleotide sequence ID" value="NC_011979.1"/>
</dbReference>
<evidence type="ECO:0000256" key="4">
    <source>
        <dbReference type="ARBA" id="ARBA00022842"/>
    </source>
</evidence>
<feature type="binding site" evidence="13">
    <location>
        <begin position="84"/>
        <end position="89"/>
    </location>
    <ligand>
        <name>NADP(+)</name>
        <dbReference type="ChEBI" id="CHEBI:58349"/>
    </ligand>
</feature>
<evidence type="ECO:0000256" key="13">
    <source>
        <dbReference type="PIRSR" id="PIRSR009407-4"/>
    </source>
</evidence>
<evidence type="ECO:0000256" key="6">
    <source>
        <dbReference type="ARBA" id="ARBA00023002"/>
    </source>
</evidence>
<comment type="cofactor">
    <cofactor evidence="12">
        <name>Mg(2+)</name>
        <dbReference type="ChEBI" id="CHEBI:18420"/>
    </cofactor>
    <cofactor evidence="12">
        <name>Mn(2+)</name>
        <dbReference type="ChEBI" id="CHEBI:29035"/>
    </cofactor>
    <text evidence="12">Binds 1 Mg(2+) or Mn(2+) ion per subunit.</text>
</comment>
<dbReference type="Proteomes" id="UP000007721">
    <property type="component" value="Chromosome"/>
</dbReference>
<dbReference type="HOGENOM" id="CLU_025308_1_0_7"/>
<evidence type="ECO:0000256" key="3">
    <source>
        <dbReference type="ARBA" id="ARBA00022723"/>
    </source>
</evidence>
<keyword evidence="3 12" id="KW-0479">Metal-binding</keyword>
<dbReference type="GO" id="GO:0046872">
    <property type="term" value="F:metal ion binding"/>
    <property type="evidence" value="ECO:0007669"/>
    <property type="project" value="UniProtKB-KW"/>
</dbReference>
<keyword evidence="15" id="KW-1185">Reference proteome</keyword>
<dbReference type="PANTHER" id="PTHR36999">
    <property type="entry name" value="ISOCITRATE DEHYDROGENASE [NADP]"/>
    <property type="match status" value="1"/>
</dbReference>
<accession>B9M1D1</accession>
<feature type="binding site" evidence="11">
    <location>
        <position position="549"/>
    </location>
    <ligand>
        <name>D-threo-isocitrate</name>
        <dbReference type="ChEBI" id="CHEBI:15562"/>
    </ligand>
</feature>
<evidence type="ECO:0000256" key="9">
    <source>
        <dbReference type="PIRNR" id="PIRNR009407"/>
    </source>
</evidence>
<dbReference type="OrthoDB" id="9807643at2"/>
<feature type="binding site" evidence="13">
    <location>
        <position position="591"/>
    </location>
    <ligand>
        <name>NADP(+)</name>
        <dbReference type="ChEBI" id="CHEBI:58349"/>
    </ligand>
</feature>
<keyword evidence="4 12" id="KW-0460">Magnesium</keyword>
<feature type="binding site" evidence="13">
    <location>
        <position position="651"/>
    </location>
    <ligand>
        <name>NADP(+)</name>
        <dbReference type="ChEBI" id="CHEBI:58349"/>
    </ligand>
</feature>
<dbReference type="EC" id="1.1.1.42" evidence="9"/>
<dbReference type="KEGG" id="geo:Geob_2663"/>
<comment type="similarity">
    <text evidence="8 9">Belongs to the monomeric-type IDH family.</text>
</comment>
<name>B9M1D1_GEODF</name>
<evidence type="ECO:0000313" key="15">
    <source>
        <dbReference type="Proteomes" id="UP000007721"/>
    </source>
</evidence>
<feature type="binding site" evidence="13">
    <location>
        <begin position="602"/>
        <end position="604"/>
    </location>
    <ligand>
        <name>NADP(+)</name>
        <dbReference type="ChEBI" id="CHEBI:58349"/>
    </ligand>
</feature>
<gene>
    <name evidence="14" type="primary">icd</name>
    <name evidence="14" type="ordered locus">Geob_2663</name>
</gene>
<feature type="binding site" evidence="12">
    <location>
        <position position="352"/>
    </location>
    <ligand>
        <name>Mg(2+)</name>
        <dbReference type="ChEBI" id="CHEBI:18420"/>
    </ligand>
</feature>
<dbReference type="Gene3D" id="3.40.718.10">
    <property type="entry name" value="Isopropylmalate Dehydrogenase"/>
    <property type="match status" value="2"/>
</dbReference>
<keyword evidence="2 9" id="KW-0816">Tricarboxylic acid cycle</keyword>
<feature type="site" description="Critical for catalysis" evidence="10">
    <location>
        <position position="257"/>
    </location>
</feature>
<feature type="binding site" evidence="13">
    <location>
        <begin position="586"/>
        <end position="587"/>
    </location>
    <ligand>
        <name>NADP(+)</name>
        <dbReference type="ChEBI" id="CHEBI:58349"/>
    </ligand>
</feature>
<dbReference type="InterPro" id="IPR004436">
    <property type="entry name" value="Isocitrate_DH_NADP_mono"/>
</dbReference>
<keyword evidence="6 9" id="KW-0560">Oxidoreductase</keyword>
<dbReference type="GO" id="GO:0006099">
    <property type="term" value="P:tricarboxylic acid cycle"/>
    <property type="evidence" value="ECO:0007669"/>
    <property type="project" value="UniProtKB-KW"/>
</dbReference>
<keyword evidence="1 9" id="KW-0329">Glyoxylate bypass</keyword>
<evidence type="ECO:0000256" key="12">
    <source>
        <dbReference type="PIRSR" id="PIRSR009407-3"/>
    </source>
</evidence>
<feature type="binding site" evidence="11">
    <location>
        <begin position="134"/>
        <end position="141"/>
    </location>
    <ligand>
        <name>substrate</name>
    </ligand>
</feature>
<dbReference type="SUPFAM" id="SSF53659">
    <property type="entry name" value="Isocitrate/Isopropylmalate dehydrogenase-like"/>
    <property type="match status" value="1"/>
</dbReference>
<evidence type="ECO:0000256" key="5">
    <source>
        <dbReference type="ARBA" id="ARBA00022857"/>
    </source>
</evidence>
<dbReference type="PANTHER" id="PTHR36999:SF1">
    <property type="entry name" value="ISOCITRATE DEHYDROGENASE (NADP(+))"/>
    <property type="match status" value="1"/>
</dbReference>
<evidence type="ECO:0000256" key="10">
    <source>
        <dbReference type="PIRSR" id="PIRSR009407-1"/>
    </source>
</evidence>
<evidence type="ECO:0000256" key="1">
    <source>
        <dbReference type="ARBA" id="ARBA00022435"/>
    </source>
</evidence>
<feature type="site" description="Critical for catalysis" evidence="10">
    <location>
        <position position="422"/>
    </location>
</feature>